<dbReference type="RefSeq" id="XP_053579204.1">
    <property type="nucleotide sequence ID" value="XM_053735638.1"/>
</dbReference>
<name>A0A6A5FY90_CAERE</name>
<dbReference type="KEGG" id="crq:GCK72_023946"/>
<protein>
    <submittedName>
        <fullName evidence="1">Uncharacterized protein</fullName>
    </submittedName>
</protein>
<sequence>MDKSNWASVVRSGGFRILWDNKLVSNLKVVILELDSRLESHWSVKTGRLKGLDSLIKHWAPETDIRNTDVHLFYDLLEHLNSGLNTTGTELIGLFSVKGKSLEGLEDDLCKVLLGESDLSKVSEPVVSEKRFEKSMNFLWQERVLLENGSEVELNSGKHVRLEDWELSVGGKILFLWLVTGESSNVLIGFLLHLRDDVSKNWLFWESFHHSPEGSHTEFWLVLTVLVDWKENFLDLAWHNILEKTESINRFSADSNWLTCVLDELDELVNGHANSGVSESLERKNLLVSRFGTAKVLHEDADVLLLELVGSWTGQWKILSHGGESADNGSGGKPSRLTEWLVSLSEWGLGKFDEKIGDVLT</sequence>
<dbReference type="Proteomes" id="UP000483820">
    <property type="component" value="Chromosome X"/>
</dbReference>
<organism evidence="1 2">
    <name type="scientific">Caenorhabditis remanei</name>
    <name type="common">Caenorhabditis vulgaris</name>
    <dbReference type="NCBI Taxonomy" id="31234"/>
    <lineage>
        <taxon>Eukaryota</taxon>
        <taxon>Metazoa</taxon>
        <taxon>Ecdysozoa</taxon>
        <taxon>Nematoda</taxon>
        <taxon>Chromadorea</taxon>
        <taxon>Rhabditida</taxon>
        <taxon>Rhabditina</taxon>
        <taxon>Rhabditomorpha</taxon>
        <taxon>Rhabditoidea</taxon>
        <taxon>Rhabditidae</taxon>
        <taxon>Peloderinae</taxon>
        <taxon>Caenorhabditis</taxon>
    </lineage>
</organism>
<comment type="caution">
    <text evidence="1">The sequence shown here is derived from an EMBL/GenBank/DDBJ whole genome shotgun (WGS) entry which is preliminary data.</text>
</comment>
<proteinExistence type="predicted"/>
<accession>A0A6A5FY90</accession>
<dbReference type="GeneID" id="78777740"/>
<dbReference type="AlphaFoldDB" id="A0A6A5FY90"/>
<dbReference type="CTD" id="78777740"/>
<evidence type="ECO:0000313" key="1">
    <source>
        <dbReference type="EMBL" id="KAF1747482.1"/>
    </source>
</evidence>
<dbReference type="EMBL" id="WUAV01000006">
    <property type="protein sequence ID" value="KAF1747482.1"/>
    <property type="molecule type" value="Genomic_DNA"/>
</dbReference>
<evidence type="ECO:0000313" key="2">
    <source>
        <dbReference type="Proteomes" id="UP000483820"/>
    </source>
</evidence>
<gene>
    <name evidence="1" type="ORF">GCK72_023946</name>
</gene>
<reference evidence="1 2" key="1">
    <citation type="submission" date="2019-12" db="EMBL/GenBank/DDBJ databases">
        <title>Chromosome-level assembly of the Caenorhabditis remanei genome.</title>
        <authorList>
            <person name="Teterina A.A."/>
            <person name="Willis J.H."/>
            <person name="Phillips P.C."/>
        </authorList>
    </citation>
    <scope>NUCLEOTIDE SEQUENCE [LARGE SCALE GENOMIC DNA]</scope>
    <source>
        <strain evidence="1 2">PX506</strain>
        <tissue evidence="1">Whole organism</tissue>
    </source>
</reference>